<organism evidence="1 2">
    <name type="scientific">Zarea fungicola</name>
    <dbReference type="NCBI Taxonomy" id="93591"/>
    <lineage>
        <taxon>Eukaryota</taxon>
        <taxon>Fungi</taxon>
        <taxon>Dikarya</taxon>
        <taxon>Ascomycota</taxon>
        <taxon>Pezizomycotina</taxon>
        <taxon>Sordariomycetes</taxon>
        <taxon>Hypocreomycetidae</taxon>
        <taxon>Hypocreales</taxon>
        <taxon>Cordycipitaceae</taxon>
        <taxon>Zarea</taxon>
    </lineage>
</organism>
<sequence length="191" mass="21156">MLFYNVLAIGLSWAKLAASHPGEDHGEEALRRRAFLQQNLANLDHCAGNLDALGVTKRSIQRRHDLIHGVREQRGIKARSLAYEAQKYNGQVDQTALFSSKSSCVLSPDTIVGPYYVAGESIRSNIVEGQVGVPLHIDVQFINSATCTPISGSYVDIWLSPTEIQTKQTLLLLPTRGKCYRRLRRRSPAGL</sequence>
<name>A0ACC1MK59_9HYPO</name>
<accession>A0ACC1MK59</accession>
<reference evidence="1" key="1">
    <citation type="submission" date="2022-08" db="EMBL/GenBank/DDBJ databases">
        <title>Genome Sequence of Lecanicillium fungicola.</title>
        <authorList>
            <person name="Buettner E."/>
        </authorList>
    </citation>
    <scope>NUCLEOTIDE SEQUENCE</scope>
    <source>
        <strain evidence="1">Babe33</strain>
    </source>
</reference>
<proteinExistence type="predicted"/>
<gene>
    <name evidence="1" type="ORF">NQ176_g10020</name>
</gene>
<protein>
    <submittedName>
        <fullName evidence="1">Uncharacterized protein</fullName>
    </submittedName>
</protein>
<dbReference type="Proteomes" id="UP001143910">
    <property type="component" value="Unassembled WGS sequence"/>
</dbReference>
<evidence type="ECO:0000313" key="2">
    <source>
        <dbReference type="Proteomes" id="UP001143910"/>
    </source>
</evidence>
<comment type="caution">
    <text evidence="1">The sequence shown here is derived from an EMBL/GenBank/DDBJ whole genome shotgun (WGS) entry which is preliminary data.</text>
</comment>
<dbReference type="EMBL" id="JANJQO010002536">
    <property type="protein sequence ID" value="KAJ2966711.1"/>
    <property type="molecule type" value="Genomic_DNA"/>
</dbReference>
<keyword evidence="2" id="KW-1185">Reference proteome</keyword>
<evidence type="ECO:0000313" key="1">
    <source>
        <dbReference type="EMBL" id="KAJ2966711.1"/>
    </source>
</evidence>